<name>A0A1H7U7W8_9FLAO</name>
<dbReference type="STRING" id="228957.SAMN04488008_10731"/>
<proteinExistence type="predicted"/>
<evidence type="ECO:0000256" key="1">
    <source>
        <dbReference type="SAM" id="SignalP"/>
    </source>
</evidence>
<dbReference type="EMBL" id="FNZN01000007">
    <property type="protein sequence ID" value="SEL92854.1"/>
    <property type="molecule type" value="Genomic_DNA"/>
</dbReference>
<evidence type="ECO:0000313" key="3">
    <source>
        <dbReference type="Proteomes" id="UP000198990"/>
    </source>
</evidence>
<feature type="signal peptide" evidence="1">
    <location>
        <begin position="1"/>
        <end position="17"/>
    </location>
</feature>
<gene>
    <name evidence="2" type="ORF">SAMN04488008_10731</name>
</gene>
<protein>
    <recommendedName>
        <fullName evidence="4">DUF2490 domain-containing protein</fullName>
    </recommendedName>
</protein>
<dbReference type="InterPro" id="IPR019619">
    <property type="entry name" value="DUF2490"/>
</dbReference>
<keyword evidence="3" id="KW-1185">Reference proteome</keyword>
<feature type="chain" id="PRO_5011457292" description="DUF2490 domain-containing protein" evidence="1">
    <location>
        <begin position="18"/>
        <end position="224"/>
    </location>
</feature>
<sequence length="224" mass="26332">MVFLVFLELLFVNVAQAQSTYQFGALPSLNINNKFQNGWSLNSKVESRQLMKSGNFNGNSNTEYKYVLTDFSFITAKKIGLNSRIAGGYLFRLRETEIFHRFIQQYTIVQKMNGFRLAHRFSSDQTFSNGEKPEFRLRYRITSEIPLNGESVDPKEFYIKLNNEYINSWQGTDYDFEIRLVPLLGYDITDNNKIEVGLDYRVNSFLNNNTRHSFWLSLNWFIEI</sequence>
<keyword evidence="1" id="KW-0732">Signal</keyword>
<dbReference type="Pfam" id="PF10677">
    <property type="entry name" value="DUF2490"/>
    <property type="match status" value="1"/>
</dbReference>
<reference evidence="3" key="1">
    <citation type="submission" date="2016-10" db="EMBL/GenBank/DDBJ databases">
        <authorList>
            <person name="Varghese N."/>
            <person name="Submissions S."/>
        </authorList>
    </citation>
    <scope>NUCLEOTIDE SEQUENCE [LARGE SCALE GENOMIC DNA]</scope>
    <source>
        <strain evidence="3">DSM 16471</strain>
    </source>
</reference>
<accession>A0A1H7U7W8</accession>
<organism evidence="2 3">
    <name type="scientific">Maribacter orientalis</name>
    <dbReference type="NCBI Taxonomy" id="228957"/>
    <lineage>
        <taxon>Bacteria</taxon>
        <taxon>Pseudomonadati</taxon>
        <taxon>Bacteroidota</taxon>
        <taxon>Flavobacteriia</taxon>
        <taxon>Flavobacteriales</taxon>
        <taxon>Flavobacteriaceae</taxon>
        <taxon>Maribacter</taxon>
    </lineage>
</organism>
<evidence type="ECO:0008006" key="4">
    <source>
        <dbReference type="Google" id="ProtNLM"/>
    </source>
</evidence>
<dbReference type="AlphaFoldDB" id="A0A1H7U7W8"/>
<evidence type="ECO:0000313" key="2">
    <source>
        <dbReference type="EMBL" id="SEL92854.1"/>
    </source>
</evidence>
<dbReference type="Proteomes" id="UP000198990">
    <property type="component" value="Unassembled WGS sequence"/>
</dbReference>